<evidence type="ECO:0000313" key="2">
    <source>
        <dbReference type="EMBL" id="GEK84743.1"/>
    </source>
</evidence>
<dbReference type="GO" id="GO:0030151">
    <property type="term" value="F:molybdenum ion binding"/>
    <property type="evidence" value="ECO:0007669"/>
    <property type="project" value="InterPro"/>
</dbReference>
<dbReference type="Pfam" id="PF03473">
    <property type="entry name" value="MOSC"/>
    <property type="match status" value="1"/>
</dbReference>
<dbReference type="InterPro" id="IPR005302">
    <property type="entry name" value="MoCF_Sase_C"/>
</dbReference>
<dbReference type="Proteomes" id="UP000321154">
    <property type="component" value="Unassembled WGS sequence"/>
</dbReference>
<name>A0A7W3JJ36_9MICO</name>
<reference evidence="2 4" key="1">
    <citation type="submission" date="2019-07" db="EMBL/GenBank/DDBJ databases">
        <title>Whole genome shotgun sequence of Frigoribacterium faeni NBRC 103066.</title>
        <authorList>
            <person name="Hosoyama A."/>
            <person name="Uohara A."/>
            <person name="Ohji S."/>
            <person name="Ichikawa N."/>
        </authorList>
    </citation>
    <scope>NUCLEOTIDE SEQUENCE [LARGE SCALE GENOMIC DNA]</scope>
    <source>
        <strain evidence="2 4">NBRC 103066</strain>
    </source>
</reference>
<dbReference type="GO" id="GO:0003824">
    <property type="term" value="F:catalytic activity"/>
    <property type="evidence" value="ECO:0007669"/>
    <property type="project" value="InterPro"/>
</dbReference>
<proteinExistence type="predicted"/>
<accession>A0A7W3JJ36</accession>
<dbReference type="AlphaFoldDB" id="A0A7W3JJ36"/>
<dbReference type="Gene3D" id="2.40.33.20">
    <property type="entry name" value="PK beta-barrel domain-like"/>
    <property type="match status" value="1"/>
</dbReference>
<dbReference type="GO" id="GO:0030170">
    <property type="term" value="F:pyridoxal phosphate binding"/>
    <property type="evidence" value="ECO:0007669"/>
    <property type="project" value="InterPro"/>
</dbReference>
<dbReference type="PANTHER" id="PTHR36930:SF1">
    <property type="entry name" value="MOSC DOMAIN-CONTAINING PROTEIN"/>
    <property type="match status" value="1"/>
</dbReference>
<dbReference type="PANTHER" id="PTHR36930">
    <property type="entry name" value="METAL-SULFUR CLUSTER BIOSYNTHESIS PROTEINS YUAD-RELATED"/>
    <property type="match status" value="1"/>
</dbReference>
<dbReference type="InterPro" id="IPR011037">
    <property type="entry name" value="Pyrv_Knase-like_insert_dom_sf"/>
</dbReference>
<gene>
    <name evidence="3" type="ORF">FB463_002004</name>
    <name evidence="2" type="ORF">FFA01_30520</name>
</gene>
<sequence>MADVTRASVVSVGLDSTHRFSKPPVERVTLLAGLGVEGDAHLGRTVQHRSRVARDPDQPNLRQVHLMHAELFAELADLGYDVSPGDLGENVTTHGVDLLDLPVGTVLALGQEARVEITGLRNPCLQIDRFESGLLKAVVGRDEAGELVRKAGVMGIVLAGGDVRAGDAVGVELPAEPWVELQPV</sequence>
<organism evidence="3 5">
    <name type="scientific">Frigoribacterium faeni</name>
    <dbReference type="NCBI Taxonomy" id="145483"/>
    <lineage>
        <taxon>Bacteria</taxon>
        <taxon>Bacillati</taxon>
        <taxon>Actinomycetota</taxon>
        <taxon>Actinomycetes</taxon>
        <taxon>Micrococcales</taxon>
        <taxon>Microbacteriaceae</taxon>
        <taxon>Frigoribacterium</taxon>
    </lineage>
</organism>
<protein>
    <submittedName>
        <fullName evidence="3">MOSC domain-containing protein YiiM</fullName>
    </submittedName>
    <submittedName>
        <fullName evidence="2">Molybdenum cofactor biosysynthesis protein</fullName>
    </submittedName>
</protein>
<dbReference type="RefSeq" id="WP_182501152.1">
    <property type="nucleotide sequence ID" value="NZ_BAAAHR010000009.1"/>
</dbReference>
<dbReference type="EMBL" id="BJUV01000056">
    <property type="protein sequence ID" value="GEK84743.1"/>
    <property type="molecule type" value="Genomic_DNA"/>
</dbReference>
<feature type="domain" description="MOSC" evidence="1">
    <location>
        <begin position="23"/>
        <end position="172"/>
    </location>
</feature>
<evidence type="ECO:0000313" key="5">
    <source>
        <dbReference type="Proteomes" id="UP000522688"/>
    </source>
</evidence>
<evidence type="ECO:0000313" key="4">
    <source>
        <dbReference type="Proteomes" id="UP000321154"/>
    </source>
</evidence>
<dbReference type="EMBL" id="JACGWW010000002">
    <property type="protein sequence ID" value="MBA8813755.1"/>
    <property type="molecule type" value="Genomic_DNA"/>
</dbReference>
<keyword evidence="4" id="KW-1185">Reference proteome</keyword>
<reference evidence="3 5" key="2">
    <citation type="submission" date="2020-07" db="EMBL/GenBank/DDBJ databases">
        <title>Sequencing the genomes of 1000 actinobacteria strains.</title>
        <authorList>
            <person name="Klenk H.-P."/>
        </authorList>
    </citation>
    <scope>NUCLEOTIDE SEQUENCE [LARGE SCALE GENOMIC DNA]</scope>
    <source>
        <strain evidence="3 5">DSM 10309</strain>
    </source>
</reference>
<dbReference type="SUPFAM" id="SSF50800">
    <property type="entry name" value="PK beta-barrel domain-like"/>
    <property type="match status" value="1"/>
</dbReference>
<comment type="caution">
    <text evidence="3">The sequence shown here is derived from an EMBL/GenBank/DDBJ whole genome shotgun (WGS) entry which is preliminary data.</text>
</comment>
<dbReference type="Proteomes" id="UP000522688">
    <property type="component" value="Unassembled WGS sequence"/>
</dbReference>
<dbReference type="InterPro" id="IPR052716">
    <property type="entry name" value="MOSC_domain"/>
</dbReference>
<dbReference type="PROSITE" id="PS51340">
    <property type="entry name" value="MOSC"/>
    <property type="match status" value="1"/>
</dbReference>
<evidence type="ECO:0000313" key="3">
    <source>
        <dbReference type="EMBL" id="MBA8813755.1"/>
    </source>
</evidence>
<evidence type="ECO:0000259" key="1">
    <source>
        <dbReference type="PROSITE" id="PS51340"/>
    </source>
</evidence>